<gene>
    <name evidence="9" type="ORF">SO802_009284</name>
</gene>
<dbReference type="PANTHER" id="PTHR23155:SF1193">
    <property type="entry name" value="DISEASE RESISTANCE PROTEIN RPP13-RELATED"/>
    <property type="match status" value="1"/>
</dbReference>
<dbReference type="InterPro" id="IPR044974">
    <property type="entry name" value="Disease_R_plants"/>
</dbReference>
<dbReference type="InterPro" id="IPR032675">
    <property type="entry name" value="LRR_dom_sf"/>
</dbReference>
<evidence type="ECO:0000259" key="7">
    <source>
        <dbReference type="Pfam" id="PF23559"/>
    </source>
</evidence>
<dbReference type="FunFam" id="1.10.10.10:FF:000322">
    <property type="entry name" value="Probable disease resistance protein At1g63360"/>
    <property type="match status" value="1"/>
</dbReference>
<dbReference type="CDD" id="cd14798">
    <property type="entry name" value="RX-CC_like"/>
    <property type="match status" value="1"/>
</dbReference>
<dbReference type="PRINTS" id="PR00364">
    <property type="entry name" value="DISEASERSIST"/>
</dbReference>
<evidence type="ECO:0000313" key="9">
    <source>
        <dbReference type="EMBL" id="KAL0007782.1"/>
    </source>
</evidence>
<dbReference type="Gene3D" id="1.20.5.4130">
    <property type="match status" value="1"/>
</dbReference>
<reference evidence="9 10" key="1">
    <citation type="submission" date="2024-01" db="EMBL/GenBank/DDBJ databases">
        <title>A telomere-to-telomere, gap-free genome of sweet tea (Lithocarpus litseifolius).</title>
        <authorList>
            <person name="Zhou J."/>
        </authorList>
    </citation>
    <scope>NUCLEOTIDE SEQUENCE [LARGE SCALE GENOMIC DNA]</scope>
    <source>
        <strain evidence="9">Zhou-2022a</strain>
        <tissue evidence="9">Leaf</tissue>
    </source>
</reference>
<dbReference type="Pfam" id="PF23559">
    <property type="entry name" value="WHD_DRP"/>
    <property type="match status" value="1"/>
</dbReference>
<dbReference type="GO" id="GO:0098542">
    <property type="term" value="P:defense response to other organism"/>
    <property type="evidence" value="ECO:0007669"/>
    <property type="project" value="TreeGrafter"/>
</dbReference>
<evidence type="ECO:0000256" key="3">
    <source>
        <dbReference type="ARBA" id="ARBA00022821"/>
    </source>
</evidence>
<evidence type="ECO:0000259" key="8">
    <source>
        <dbReference type="Pfam" id="PF23598"/>
    </source>
</evidence>
<dbReference type="Proteomes" id="UP001459277">
    <property type="component" value="Unassembled WGS sequence"/>
</dbReference>
<dbReference type="InterPro" id="IPR027417">
    <property type="entry name" value="P-loop_NTPase"/>
</dbReference>
<feature type="domain" description="NB-ARC" evidence="5">
    <location>
        <begin position="188"/>
        <end position="349"/>
    </location>
</feature>
<dbReference type="InterPro" id="IPR042197">
    <property type="entry name" value="Apaf_helical"/>
</dbReference>
<dbReference type="SUPFAM" id="SSF52058">
    <property type="entry name" value="L domain-like"/>
    <property type="match status" value="1"/>
</dbReference>
<organism evidence="9 10">
    <name type="scientific">Lithocarpus litseifolius</name>
    <dbReference type="NCBI Taxonomy" id="425828"/>
    <lineage>
        <taxon>Eukaryota</taxon>
        <taxon>Viridiplantae</taxon>
        <taxon>Streptophyta</taxon>
        <taxon>Embryophyta</taxon>
        <taxon>Tracheophyta</taxon>
        <taxon>Spermatophyta</taxon>
        <taxon>Magnoliopsida</taxon>
        <taxon>eudicotyledons</taxon>
        <taxon>Gunneridae</taxon>
        <taxon>Pentapetalae</taxon>
        <taxon>rosids</taxon>
        <taxon>fabids</taxon>
        <taxon>Fagales</taxon>
        <taxon>Fagaceae</taxon>
        <taxon>Lithocarpus</taxon>
    </lineage>
</organism>
<dbReference type="InterPro" id="IPR058922">
    <property type="entry name" value="WHD_DRP"/>
</dbReference>
<dbReference type="Gene3D" id="3.80.10.10">
    <property type="entry name" value="Ribonuclease Inhibitor"/>
    <property type="match status" value="1"/>
</dbReference>
<comment type="caution">
    <text evidence="9">The sequence shown here is derived from an EMBL/GenBank/DDBJ whole genome shotgun (WGS) entry which is preliminary data.</text>
</comment>
<dbReference type="Pfam" id="PF00931">
    <property type="entry name" value="NB-ARC"/>
    <property type="match status" value="1"/>
</dbReference>
<dbReference type="PANTHER" id="PTHR23155">
    <property type="entry name" value="DISEASE RESISTANCE PROTEIN RP"/>
    <property type="match status" value="1"/>
</dbReference>
<feature type="domain" description="Disease resistance R13L4/SHOC-2-like LRR" evidence="8">
    <location>
        <begin position="551"/>
        <end position="876"/>
    </location>
</feature>
<dbReference type="InterPro" id="IPR055414">
    <property type="entry name" value="LRR_R13L4/SHOC2-like"/>
</dbReference>
<name>A0AAW2DBI2_9ROSI</name>
<evidence type="ECO:0000256" key="1">
    <source>
        <dbReference type="ARBA" id="ARBA00022737"/>
    </source>
</evidence>
<keyword evidence="3" id="KW-0611">Plant defense</keyword>
<dbReference type="AlphaFoldDB" id="A0AAW2DBI2"/>
<keyword evidence="1" id="KW-0677">Repeat</keyword>
<dbReference type="InterPro" id="IPR038005">
    <property type="entry name" value="RX-like_CC"/>
</dbReference>
<sequence length="918" mass="106947">MGDSFVNLLTQRLPQLLIQEAIYLVGVKDQVISFEKQLKRINAFLEESKKKREDHEFMMEIVRQIRDVAARGEDVIDLYIYLKAEQKKAEQKKAKQKRWNFVSKPVDFMKYSKRLHDIGKEIEDINLEIEKIYKDKEKHDNEKTEEEARMEARVVKALHNRRKNVEEEDVVGFVHDSTILMKQLTTGKQDQLDVCSIFGMGGLGKTTLAKKVYNKVRQKKHFNCYAWVYVSQDFRCKELLIEILKSQMKILESKRELEELSEEELKTKLAEYLRGKKYLVVVDDVWTTEVWDELKVVFPNNHNGSRILITSREKKVVSHSSRGTSPYPLPFLSEDESWELLRKKVFKGKHCPTDLEELGREIAASCDGLPLSIVVLGGLLANEEKKKHVWERYIGNVNWYLRQEKSQWEAILALSYTQLPRHLKPCFLYFGLYPEDYEISVRQLIQLWIAEGFIHDTDGRNMEDVAEIYLEELIGRSLIQVASNRTGGGAKTCRIHDLLRDFCISKSKEEMFFKVCKGPEHNSTERTRRLSIFCSADEYILSNPSDGSCARSLLFFGQNSHVFNDDNWKWVLKNFKLVRVLNFGRTRFDCICNDIEELIHLKYLRIKSRDLNVILPSICNLWNLETLDARGCTLKCLPIEIWKLQRLRNLYLSGPVSFPKPSDTDNKSLSKLQELQVLSTIMVDPQTASLMTAGKLPNIRKLGICYSGLNKRELRGGFAVITPEWKPQEVLRCLRRLRLLQVLKVIDCSEFPTRVKSLEITKITLLRVHLNDMAVLGMLSKLRILKIQDCSFNQTPYALAGWFQQLEVIKLDNFQIQKWIGAMPSLKRLIIKNNKILTILPEESCKMTSLQDVELLCTNIQLVRMFQEMQKKIGFRLQIHPLPNDKFVRKHRHGYSMGTNTGTTRQHGGSFNEHYWRI</sequence>
<dbReference type="SUPFAM" id="SSF52540">
    <property type="entry name" value="P-loop containing nucleoside triphosphate hydrolases"/>
    <property type="match status" value="1"/>
</dbReference>
<dbReference type="InterPro" id="IPR036388">
    <property type="entry name" value="WH-like_DNA-bd_sf"/>
</dbReference>
<evidence type="ECO:0000313" key="10">
    <source>
        <dbReference type="Proteomes" id="UP001459277"/>
    </source>
</evidence>
<keyword evidence="2" id="KW-0547">Nucleotide-binding</keyword>
<dbReference type="InterPro" id="IPR041118">
    <property type="entry name" value="Rx_N"/>
</dbReference>
<proteinExistence type="predicted"/>
<dbReference type="Gene3D" id="1.10.8.430">
    <property type="entry name" value="Helical domain of apoptotic protease-activating factors"/>
    <property type="match status" value="1"/>
</dbReference>
<protein>
    <submittedName>
        <fullName evidence="9">Uncharacterized protein</fullName>
    </submittedName>
</protein>
<keyword evidence="4" id="KW-0175">Coiled coil</keyword>
<keyword evidence="10" id="KW-1185">Reference proteome</keyword>
<dbReference type="InterPro" id="IPR002182">
    <property type="entry name" value="NB-ARC"/>
</dbReference>
<evidence type="ECO:0000259" key="5">
    <source>
        <dbReference type="Pfam" id="PF00931"/>
    </source>
</evidence>
<dbReference type="Gene3D" id="3.40.50.300">
    <property type="entry name" value="P-loop containing nucleotide triphosphate hydrolases"/>
    <property type="match status" value="1"/>
</dbReference>
<accession>A0AAW2DBI2</accession>
<dbReference type="Pfam" id="PF23598">
    <property type="entry name" value="LRR_14"/>
    <property type="match status" value="1"/>
</dbReference>
<dbReference type="GO" id="GO:0043531">
    <property type="term" value="F:ADP binding"/>
    <property type="evidence" value="ECO:0007669"/>
    <property type="project" value="InterPro"/>
</dbReference>
<dbReference type="FunFam" id="3.40.50.300:FF:001091">
    <property type="entry name" value="Probable disease resistance protein At1g61300"/>
    <property type="match status" value="1"/>
</dbReference>
<dbReference type="Gene3D" id="1.10.10.10">
    <property type="entry name" value="Winged helix-like DNA-binding domain superfamily/Winged helix DNA-binding domain"/>
    <property type="match status" value="1"/>
</dbReference>
<evidence type="ECO:0000256" key="4">
    <source>
        <dbReference type="SAM" id="Coils"/>
    </source>
</evidence>
<dbReference type="Pfam" id="PF18052">
    <property type="entry name" value="Rx_N"/>
    <property type="match status" value="1"/>
</dbReference>
<dbReference type="EMBL" id="JAZDWU010000003">
    <property type="protein sequence ID" value="KAL0007782.1"/>
    <property type="molecule type" value="Genomic_DNA"/>
</dbReference>
<feature type="domain" description="Disease resistance N-terminal" evidence="6">
    <location>
        <begin position="5"/>
        <end position="93"/>
    </location>
</feature>
<evidence type="ECO:0000256" key="2">
    <source>
        <dbReference type="ARBA" id="ARBA00022741"/>
    </source>
</evidence>
<feature type="domain" description="Disease resistance protein winged helix" evidence="7">
    <location>
        <begin position="432"/>
        <end position="502"/>
    </location>
</feature>
<feature type="coiled-coil region" evidence="4">
    <location>
        <begin position="122"/>
        <end position="149"/>
    </location>
</feature>
<evidence type="ECO:0000259" key="6">
    <source>
        <dbReference type="Pfam" id="PF18052"/>
    </source>
</evidence>